<dbReference type="Proteomes" id="UP000268446">
    <property type="component" value="Unassembled WGS sequence"/>
</dbReference>
<organism evidence="10 11">
    <name type="scientific">Thermoproteota archaeon</name>
    <dbReference type="NCBI Taxonomy" id="2056631"/>
    <lineage>
        <taxon>Archaea</taxon>
        <taxon>Thermoproteota</taxon>
    </lineage>
</organism>
<evidence type="ECO:0000256" key="8">
    <source>
        <dbReference type="SAM" id="Coils"/>
    </source>
</evidence>
<dbReference type="Pfam" id="PF04597">
    <property type="entry name" value="Ribophorin_I"/>
    <property type="match status" value="1"/>
</dbReference>
<evidence type="ECO:0000256" key="9">
    <source>
        <dbReference type="SAM" id="Phobius"/>
    </source>
</evidence>
<reference evidence="10 11" key="1">
    <citation type="submission" date="2018-06" db="EMBL/GenBank/DDBJ databases">
        <title>Extensive metabolic versatility and redundancy in microbially diverse, dynamic hydrothermal sediments.</title>
        <authorList>
            <person name="Dombrowski N."/>
            <person name="Teske A."/>
            <person name="Baker B.J."/>
        </authorList>
    </citation>
    <scope>NUCLEOTIDE SEQUENCE [LARGE SCALE GENOMIC DNA]</scope>
    <source>
        <strain evidence="10">B29_G17</strain>
    </source>
</reference>
<evidence type="ECO:0000256" key="7">
    <source>
        <dbReference type="ARBA" id="ARBA00023136"/>
    </source>
</evidence>
<dbReference type="EMBL" id="QMQZ01000001">
    <property type="protein sequence ID" value="RLE52408.1"/>
    <property type="molecule type" value="Genomic_DNA"/>
</dbReference>
<comment type="subcellular location">
    <subcellularLocation>
        <location evidence="1">Endoplasmic reticulum membrane</location>
        <topology evidence="1">Single-pass type I membrane protein</topology>
    </subcellularLocation>
</comment>
<dbReference type="AlphaFoldDB" id="A0A497F0H2"/>
<proteinExistence type="predicted"/>
<evidence type="ECO:0000256" key="4">
    <source>
        <dbReference type="ARBA" id="ARBA00022729"/>
    </source>
</evidence>
<sequence length="555" mass="63202">MKTSKLAIIAVISLAILAQTCIQAKSQNNVEITISRLIDAQQSYLLIRDEVTVLQSGLNNLTFYLPIEYKDRIYAIKALDEAGEQLQVEFYSKVNYTCLNVKLPKQPTPFKVEIEIYMINHFSSAGGGFINLTIPLYPILPIEAKSCSVEVLLPPGSKIIDAVHPNATFEFVNGRYTANYAQSPLKAMNETMLTVIFSATIQQIQCLKVVREVKVNGELDVLDTVTIRNAGFTWVLRAEGVNFTLPADASIESIEDDFGNLAFETYENGEAKVVNVKLRYYLKTNWKYKLYIHYKLPSKGWIEEHGNKELAVPLNPFYNFPIDELEVLVYLPPGSNLISTQGLEPTTSDSTVRYSARNVVGDNYPQNVKIEYTPPPPRIEIPTSTITVILIGALIGAAVYVKRYVLKREFKRPAIAAKPEIEELYDAYMSKIDVLIDMKNLEESYRKGRIMKKAYKARMSSLREELRKVSSEVNQLKNKVAALNSKLKIIINEIEAADSEFSAIIKRVRELERSYMSKRLTRREYEERKRKLEKDLRKARLKLERKLADLLELTS</sequence>
<keyword evidence="6 9" id="KW-1133">Transmembrane helix</keyword>
<dbReference type="PANTHER" id="PTHR21049:SF0">
    <property type="entry name" value="DOLICHYL-DIPHOSPHOOLIGOSACCHARIDE--PROTEIN GLYCOSYLTRANSFERASE SUBUNIT 1"/>
    <property type="match status" value="1"/>
</dbReference>
<name>A0A497F0H2_9CREN</name>
<protein>
    <submittedName>
        <fullName evidence="10">Uncharacterized protein</fullName>
    </submittedName>
</protein>
<keyword evidence="5" id="KW-0256">Endoplasmic reticulum</keyword>
<dbReference type="InterPro" id="IPR007676">
    <property type="entry name" value="Ribophorin_I"/>
</dbReference>
<evidence type="ECO:0000256" key="2">
    <source>
        <dbReference type="ARBA" id="ARBA00004922"/>
    </source>
</evidence>
<evidence type="ECO:0000256" key="1">
    <source>
        <dbReference type="ARBA" id="ARBA00004115"/>
    </source>
</evidence>
<evidence type="ECO:0000256" key="5">
    <source>
        <dbReference type="ARBA" id="ARBA00022824"/>
    </source>
</evidence>
<keyword evidence="4" id="KW-0732">Signal</keyword>
<evidence type="ECO:0000313" key="10">
    <source>
        <dbReference type="EMBL" id="RLE52408.1"/>
    </source>
</evidence>
<keyword evidence="8" id="KW-0175">Coiled coil</keyword>
<feature type="coiled-coil region" evidence="8">
    <location>
        <begin position="452"/>
        <end position="553"/>
    </location>
</feature>
<evidence type="ECO:0000313" key="11">
    <source>
        <dbReference type="Proteomes" id="UP000268446"/>
    </source>
</evidence>
<keyword evidence="3 9" id="KW-0812">Transmembrane</keyword>
<evidence type="ECO:0000256" key="3">
    <source>
        <dbReference type="ARBA" id="ARBA00022692"/>
    </source>
</evidence>
<dbReference type="UniPathway" id="UPA00378"/>
<dbReference type="PANTHER" id="PTHR21049">
    <property type="entry name" value="RIBOPHORIN I"/>
    <property type="match status" value="1"/>
</dbReference>
<accession>A0A497F0H2</accession>
<dbReference type="GO" id="GO:0018279">
    <property type="term" value="P:protein N-linked glycosylation via asparagine"/>
    <property type="evidence" value="ECO:0007669"/>
    <property type="project" value="TreeGrafter"/>
</dbReference>
<comment type="pathway">
    <text evidence="2">Protein modification; protein glycosylation.</text>
</comment>
<comment type="caution">
    <text evidence="10">The sequence shown here is derived from an EMBL/GenBank/DDBJ whole genome shotgun (WGS) entry which is preliminary data.</text>
</comment>
<gene>
    <name evidence="10" type="ORF">DRJ20_00145</name>
</gene>
<dbReference type="GO" id="GO:0016020">
    <property type="term" value="C:membrane"/>
    <property type="evidence" value="ECO:0007669"/>
    <property type="project" value="InterPro"/>
</dbReference>
<evidence type="ECO:0000256" key="6">
    <source>
        <dbReference type="ARBA" id="ARBA00022989"/>
    </source>
</evidence>
<feature type="transmembrane region" description="Helical" evidence="9">
    <location>
        <begin position="381"/>
        <end position="401"/>
    </location>
</feature>
<keyword evidence="7 9" id="KW-0472">Membrane</keyword>